<dbReference type="NCBIfam" id="TIGR04390">
    <property type="entry name" value="OMP_YaiO_dom"/>
    <property type="match status" value="1"/>
</dbReference>
<evidence type="ECO:0000259" key="2">
    <source>
        <dbReference type="Pfam" id="PF19413"/>
    </source>
</evidence>
<dbReference type="RefSeq" id="WP_252113539.1">
    <property type="nucleotide sequence ID" value="NZ_JAMSHT010000001.1"/>
</dbReference>
<feature type="chain" id="PRO_5040900599" evidence="1">
    <location>
        <begin position="26"/>
        <end position="264"/>
    </location>
</feature>
<dbReference type="Proteomes" id="UP001155128">
    <property type="component" value="Unassembled WGS sequence"/>
</dbReference>
<feature type="signal peptide" evidence="1">
    <location>
        <begin position="1"/>
        <end position="25"/>
    </location>
</feature>
<keyword evidence="1" id="KW-0732">Signal</keyword>
<dbReference type="EMBL" id="JAMSHT010000001">
    <property type="protein sequence ID" value="MCM8557465.1"/>
    <property type="molecule type" value="Genomic_DNA"/>
</dbReference>
<proteinExistence type="predicted"/>
<sequence>MTIRPKTLALLAGLSICVLANPAQAQQIFGEAFYADYSDDRGERAELLLSSKFDLGAADLVVEGRAGRREYGNDVSFDGSSARANLWIDWNDVLATRTILGVSSDDPVYANRRIGQEVLLRPGGGLVLTAGLRHLEYFGDVGVTSYWGGPAFYFDGGFVRYTYTRYDIDDVGETDGHLLTLRIEDRPGSRASTQVWAGTGSSLAEDDFFVGPVIEGDQTGVAIRRVQPVSDTVDLLLGAEYRDYSTDLGDWNRTGVRVGLRVNF</sequence>
<feature type="domain" description="YaiO beta-barrel" evidence="2">
    <location>
        <begin position="67"/>
        <end position="190"/>
    </location>
</feature>
<evidence type="ECO:0000313" key="3">
    <source>
        <dbReference type="EMBL" id="MCM8557465.1"/>
    </source>
</evidence>
<accession>A0A9X2EH56</accession>
<evidence type="ECO:0000256" key="1">
    <source>
        <dbReference type="SAM" id="SignalP"/>
    </source>
</evidence>
<protein>
    <submittedName>
        <fullName evidence="3">YaiO family outer membrane beta-barrel protein</fullName>
    </submittedName>
</protein>
<dbReference type="AlphaFoldDB" id="A0A9X2EH56"/>
<dbReference type="Pfam" id="PF19413">
    <property type="entry name" value="YaiO"/>
    <property type="match status" value="1"/>
</dbReference>
<reference evidence="3" key="1">
    <citation type="submission" date="2022-06" db="EMBL/GenBank/DDBJ databases">
        <title>Sphingomicrobium sedimins sp. nov., a marine bacterium isolated from tidal flat.</title>
        <authorList>
            <person name="Kim C.-H."/>
            <person name="Yoo Y."/>
            <person name="Kim J.-J."/>
        </authorList>
    </citation>
    <scope>NUCLEOTIDE SEQUENCE</scope>
    <source>
        <strain evidence="3">GRR-S6-50</strain>
    </source>
</reference>
<name>A0A9X2EH56_9SPHN</name>
<evidence type="ECO:0000313" key="4">
    <source>
        <dbReference type="Proteomes" id="UP001155128"/>
    </source>
</evidence>
<gene>
    <name evidence="3" type="ORF">NDO55_06500</name>
</gene>
<dbReference type="InterPro" id="IPR030887">
    <property type="entry name" value="Beta-barrel_YaiO"/>
</dbReference>
<comment type="caution">
    <text evidence="3">The sequence shown here is derived from an EMBL/GenBank/DDBJ whole genome shotgun (WGS) entry which is preliminary data.</text>
</comment>
<keyword evidence="4" id="KW-1185">Reference proteome</keyword>
<organism evidence="3 4">
    <name type="scientific">Sphingomicrobium sediminis</name>
    <dbReference type="NCBI Taxonomy" id="2950949"/>
    <lineage>
        <taxon>Bacteria</taxon>
        <taxon>Pseudomonadati</taxon>
        <taxon>Pseudomonadota</taxon>
        <taxon>Alphaproteobacteria</taxon>
        <taxon>Sphingomonadales</taxon>
        <taxon>Sphingomonadaceae</taxon>
        <taxon>Sphingomicrobium</taxon>
    </lineage>
</organism>